<evidence type="ECO:0000256" key="12">
    <source>
        <dbReference type="ARBA" id="ARBA00022553"/>
    </source>
</evidence>
<organismHost>
    <name type="scientific">Solanum tuberosum</name>
    <name type="common">Potato</name>
    <dbReference type="NCBI Taxonomy" id="4113"/>
</organismHost>
<dbReference type="PRINTS" id="PR00966">
    <property type="entry name" value="NIAPOTYPTASE"/>
</dbReference>
<dbReference type="GO" id="GO:0005524">
    <property type="term" value="F:ATP binding"/>
    <property type="evidence" value="ECO:0007669"/>
    <property type="project" value="UniProtKB-KW"/>
</dbReference>
<dbReference type="GO" id="GO:0003723">
    <property type="term" value="F:RNA binding"/>
    <property type="evidence" value="ECO:0007669"/>
    <property type="project" value="InterPro"/>
</dbReference>
<keyword evidence="11" id="KW-0191">Covalent protein-RNA linkage</keyword>
<dbReference type="InterPro" id="IPR001456">
    <property type="entry name" value="HC-pro"/>
</dbReference>
<dbReference type="SMART" id="SM00487">
    <property type="entry name" value="DEXDc"/>
    <property type="match status" value="1"/>
</dbReference>
<comment type="subcellular location">
    <subcellularLocation>
        <location evidence="30">Host cytoplasmic vesicle</location>
    </subcellularLocation>
    <subcellularLocation>
        <location evidence="3">Host nucleus</location>
    </subcellularLocation>
    <subcellularLocation>
        <location evidence="4">Virion</location>
    </subcellularLocation>
</comment>
<evidence type="ECO:0000256" key="15">
    <source>
        <dbReference type="ARBA" id="ARBA00022581"/>
    </source>
</evidence>
<dbReference type="SMART" id="SM00490">
    <property type="entry name" value="HELICc"/>
    <property type="match status" value="1"/>
</dbReference>
<dbReference type="PROSITE" id="PS50507">
    <property type="entry name" value="RDRP_SSRNA_POS"/>
    <property type="match status" value="1"/>
</dbReference>
<sequence length="3059" mass="346086" precursor="true">MATQAIMVGEFRILEVNCKPLTPVAETQFSAPEARVNTIKWDELELTLSRSLQRQAHGVIKVDKHGTARIKRVSVHRMSCLEQQMASEVAEREAFMAAPTQMVTSITFDGTTPPSMMDTETIVKKPHTVGRSVKVMRKRSYISPVTRSASCNHGVVPYSVQQLCRTLGNLSKRTGITLEIVGKNSKATKLRFTKTVFGHMARVQLKHHNGMMHRRDLVVDRSTTVIMQTLFSKTAKTNANLDVLTHGSSGLVFWNYVVSGQRMRTRDNFIVVRGRCNGILVDARAKLSESTMLATHHYSTGDVFWRGFNKTFLENKPINLDHVCSSDFSVEECGSIAALICQSLLPCGKITCRACAAKNLSMDEDTFKEFQTQRAREMSAIILSKYPNFACVSQFIERYFSHQRVLNPNVNAYREILKIVGGFTQSPYTHIQELNEILVLGGRATPEQLSSASAHLLEITRFVRNRTDNIKKGSLALFRNKISAKAHVNTALMCDNQLDKNGNLIWGERGYHAKRFFSNYFDIITPGGGYKQYIERRVPNGVRKLAIGNLIVTTNLEALREQLEGEPVEKKVITKACVSMSDNNYKYPCCCVTLDDGTPLYSTFIMPTKNHLVIGNSGDPKFLDLPTDISTQMYIAKSGYCYINIFLAMLVNVDEPDAKDFTKKVRDIIVPDLGEWPTLIDVATSCSLLSAFYPATSAAELPRILIDHDLKTMHVIDSYGSLNTGYHVLKANTVRQLIQFASNSLDSEMKHYRVGGTSNSQINGYSTIKMLAKAVYRPKLMREIIHEQPYMLVMSLMSPGVLIALANSGALEMGIHHWIREGDSLVKMAHMLRTLAQNVSVARATWVQQEIISDSAQQMLEIILNGTIPNVSYFQAIQYLTMLAASKEADAEVRDTGYYTFKLQTSELLEKTYLSLLEDSWQELSYFGRFQAIRHSRKFCTTGTIVVKPERHVDLGGIYATSYQFALAKQMEYSKKAVYQAVNGLQVRFHNITSKVYCKILNWPKRLFPDLVKFINTMLAITIALQLYIAFATILRHHQQCKQDSLELEYCKKERQLITLYDFFIARHPHATEEEFITHVDNQNPDLSTFAREYCAEVVLFQAKASEQVNFERIIAFISLVLMMFDSERSDCVYRSLTKLKSLMSTVENTVQFQSLDDIGPTLEEKNMTIDFDLDTDTIVGKSIVGHTFKEWWDVQLNTNRIVPHYRTEGHFMEFTRANAPTIAHQISHDLHTDIMLRGAVGSGKSTGLPYHLSKKGTVLLLEPTRPLAENVTKQLKSDPFHVSPTLRMRGMAVFGSTPIHVMTTGFALHYLANNLRMLSTYDFIIIDEFHVHDSNAIALRNLLHEHNYQGKLIKVSATPPGREVEFSTQHPVEIRVEDQVSFQDFVKAQGNGSNLDLISKCDNLLVYVASYNEVDQLSKLLLERHFLVTKVDGRSMKLGQVEIITKGNAARKHFIVATNIIENGVTLDIDAVIDFGMKVVPFLDSDNRMISYNKVSISYGERIQRLGRVGRNKAGVALRIGHTEKGISDVPVVVATQAAFLCFVYGLPISTQSVTTQVLSNVTLKQARTMVQFELPIFYMAHLVRYDGTMHPAIHNELKKYKLRDSEIQLCKLAIPSKCVPIWMTGKAYRLLTHNSQIPDDVRVPFLTKDVPDKLHESIWGIVEKFKCDAGIGRMTSAQASKVAYTLETDIHSVQRTILIIDQLLEREMQKQSHFEMVTNQSCSSGMLSLQTMMNAIQSRYAKNHTAGNIEILQKAKAQLLEFSNLSGDVSTESALREFGYLEAVQFQSKTQVANFLGLEGHWKKSLITKDLLIVGGVCVGAAWMIGEYFFRKSKEVVSFQGYNKRQRQKLKFARARDEKMGHYVEAPDSTLEHYFGSAYTKKGKTKGKTHGMGKKNHRFVNMYGFDPSDYTFIRYVDPLTGYTLDESPYTDIRLVQSQFGAFREEQILNDELERSLIHHRPGIQGYLVKDKTSQILKIDLTPHIPLKVCDTTNNIAGHPEREGELRQTGKGQLLQYAELPQKKEIVEFESTSMSRGVRDYNPISSVICQLENESEGRTTQLFGIGFGPFIVTNQHLFVRNNGSLTVRSQMGVFKVNSTTTLQMRPVEGRDVLIIKMPKDFPPFPQRLKFRQPTHSEKVCLILTNFQQKSSSSMVSETSHIIPKENTYFWKHWISTKEGHCGSPIVSTTDGAILGIHSLSNMTNTSNYFACFPKGFTETYLANESAHEWVKGWKFNANNVCWGSFHLQDSKPTKEFKTVKLVTDLLEEAVYTQGFDSKWLYNAAHTNIQAVAQLDSNLVTKHTVKGKCKLFETYLNVDKVAHDFFSKYMGFYKPSKLNREAYTKDLMKYSKVIQVGEVDCEVFESALTGLLHNLKRWGFTTACYTTDEESIYAALNMKAAVGALYKGKKRDYFDAMSPSEKEHLLFLSCKRLYTGQLGVWNGSLKAELRPNEKVDLNKTRTFTAAPIETLLGGKVCVDDFNNMFYSLHLKAPWSVGMTKFYGTWNQLMCKLPEGWVYCDADGSQFDSSISPYMINAVLRIRLHFMEEWDIGSQMLQHLYTEIVYTPISTPDGTVVKKFKGNNSGQPSTVVDNTLLVVLAMHYALLKSGVPLEEHDSVCVYCVNGDDLLIAIRPDMEPKLDGFQALFSELGLNYEFNSRSKDKKDLWFMSHKAIQCDDILIPKLEEERIVSILEWDRSHEPVHRLEAICASMIESWGYPELTHEIRRFYAWVLEQSPYNALAATGLAPYIAESALKTLYTNVHPTSTELEKYSLQLTEQVDEEDDIVYFQAGTLDAGEATAQKAEGKKKEGEVSSGQAVAVKDKDVDLGTAGTHSVPRLKSMTSKLTLPMLKGKSVVNLDHLLSYKPKQVDLSNARATHEQFQNWYDGVMASYELEESSMEIILNGFMVWCIENGTSPDINGVWTMMDDEEQISYPLKPMLDHAKPSLRQIMRHFSALAEAYIEMRSREKPYMPRYGLQRNLRDQSLARYAFDFYEITATTPVRAKEAHLQMKAAALKNSNTNMFGLDGNVTTSEEDTERHTATDVNRNMHHLLGVKGV</sequence>
<keyword evidence="14" id="KW-1048">Host nucleus</keyword>
<evidence type="ECO:0000313" key="40">
    <source>
        <dbReference type="EMBL" id="AKI32473.1"/>
    </source>
</evidence>
<evidence type="ECO:0000259" key="36">
    <source>
        <dbReference type="PROSITE" id="PS51194"/>
    </source>
</evidence>
<keyword evidence="7" id="KW-0941">Suppressor of RNA silencing</keyword>
<dbReference type="GO" id="GO:0019029">
    <property type="term" value="C:helical viral capsid"/>
    <property type="evidence" value="ECO:0007669"/>
    <property type="project" value="UniProtKB-KW"/>
</dbReference>
<dbReference type="GO" id="GO:0016818">
    <property type="term" value="F:hydrolase activity, acting on acid anhydrides, in phosphorus-containing anhydrides"/>
    <property type="evidence" value="ECO:0007669"/>
    <property type="project" value="InterPro"/>
</dbReference>
<feature type="domain" description="Peptidase C4" evidence="37">
    <location>
        <begin position="2032"/>
        <end position="2250"/>
    </location>
</feature>
<evidence type="ECO:0000256" key="28">
    <source>
        <dbReference type="ARBA" id="ARBA00029405"/>
    </source>
</evidence>
<evidence type="ECO:0000256" key="10">
    <source>
        <dbReference type="ARBA" id="ARBA00022497"/>
    </source>
</evidence>
<dbReference type="GO" id="GO:0042025">
    <property type="term" value="C:host cell nucleus"/>
    <property type="evidence" value="ECO:0007669"/>
    <property type="project" value="UniProtKB-SubCell"/>
</dbReference>
<dbReference type="GO" id="GO:0052170">
    <property type="term" value="P:symbiont-mediated suppression of host innate immune response"/>
    <property type="evidence" value="ECO:0007669"/>
    <property type="project" value="UniProtKB-KW"/>
</dbReference>
<evidence type="ECO:0000256" key="6">
    <source>
        <dbReference type="ARBA" id="ARBA00020107"/>
    </source>
</evidence>
<keyword evidence="27" id="KW-0899">Viral immunoevasion</keyword>
<dbReference type="InterPro" id="IPR001205">
    <property type="entry name" value="RNA-dir_pol_C"/>
</dbReference>
<name>A0A0N7BQH6_PVMA</name>
<evidence type="ECO:0000256" key="14">
    <source>
        <dbReference type="ARBA" id="ARBA00022562"/>
    </source>
</evidence>
<dbReference type="Gene3D" id="3.40.50.300">
    <property type="entry name" value="P-loop containing nucleotide triphosphate hydrolases"/>
    <property type="match status" value="2"/>
</dbReference>
<dbReference type="InterPro" id="IPR031159">
    <property type="entry name" value="HC_PRO_CPD_dom"/>
</dbReference>
<evidence type="ECO:0000256" key="13">
    <source>
        <dbReference type="ARBA" id="ARBA00022561"/>
    </source>
</evidence>
<dbReference type="SUPFAM" id="SSF56672">
    <property type="entry name" value="DNA/RNA polymerases"/>
    <property type="match status" value="1"/>
</dbReference>
<dbReference type="PROSITE" id="PS51871">
    <property type="entry name" value="PV_P1_PRO"/>
    <property type="match status" value="1"/>
</dbReference>
<feature type="active site" description="For helper component proteinase activity" evidence="32">
    <location>
        <position position="714"/>
    </location>
</feature>
<evidence type="ECO:0000259" key="35">
    <source>
        <dbReference type="PROSITE" id="PS51192"/>
    </source>
</evidence>
<dbReference type="InterPro" id="IPR042308">
    <property type="entry name" value="HC_PRO_CPD_sf"/>
</dbReference>
<evidence type="ECO:0000256" key="17">
    <source>
        <dbReference type="ARBA" id="ARBA00022670"/>
    </source>
</evidence>
<dbReference type="PANTHER" id="PTHR43519">
    <property type="entry name" value="ATP-DEPENDENT RNA HELICASE HRPB"/>
    <property type="match status" value="1"/>
</dbReference>
<keyword evidence="24" id="KW-0067">ATP-binding</keyword>
<dbReference type="InterPro" id="IPR001730">
    <property type="entry name" value="Potyv_NIa-pro_dom"/>
</dbReference>
<comment type="function">
    <text evidence="31">Mediates the cap-independent, EIF4E-dependent translation of viral genomic RNAs. Binds to the cap-binding site of host EIF4E and thus interferes with the host EIF4E-dependent mRNA export and translation. VPg-RNA directly binds EIF4E and is a template for transcription. Also forms trimeric complexes with EIF4E-EIF4G, which are templates for translation.</text>
</comment>
<keyword evidence="22" id="KW-0347">Helicase</keyword>
<dbReference type="PROSITE" id="PS51436">
    <property type="entry name" value="POTYVIRUS_NIA_PRO"/>
    <property type="match status" value="1"/>
</dbReference>
<keyword evidence="15" id="KW-0945">Host-virus interaction</keyword>
<dbReference type="GO" id="GO:0004197">
    <property type="term" value="F:cysteine-type endopeptidase activity"/>
    <property type="evidence" value="ECO:0007669"/>
    <property type="project" value="InterPro"/>
</dbReference>
<feature type="active site" description="For helper component proteinase activity" evidence="32">
    <location>
        <position position="641"/>
    </location>
</feature>
<evidence type="ECO:0000256" key="32">
    <source>
        <dbReference type="PROSITE-ProRule" id="PRU01080"/>
    </source>
</evidence>
<dbReference type="GO" id="GO:0004386">
    <property type="term" value="F:helicase activity"/>
    <property type="evidence" value="ECO:0007669"/>
    <property type="project" value="UniProtKB-KW"/>
</dbReference>
<keyword evidence="21" id="KW-0378">Hydrolase</keyword>
<evidence type="ECO:0000259" key="37">
    <source>
        <dbReference type="PROSITE" id="PS51436"/>
    </source>
</evidence>
<keyword evidence="16" id="KW-1090">Inhibition of host innate immune response by virus</keyword>
<evidence type="ECO:0000256" key="26">
    <source>
        <dbReference type="ARBA" id="ARBA00022953"/>
    </source>
</evidence>
<dbReference type="Pfam" id="PF00767">
    <property type="entry name" value="Poty_coat"/>
    <property type="match status" value="1"/>
</dbReference>
<dbReference type="Gene3D" id="3.90.70.150">
    <property type="entry name" value="Helper component proteinase"/>
    <property type="match status" value="1"/>
</dbReference>
<dbReference type="PROSITE" id="PS51194">
    <property type="entry name" value="HELICASE_CTER"/>
    <property type="match status" value="1"/>
</dbReference>
<dbReference type="PROSITE" id="PS51192">
    <property type="entry name" value="HELICASE_ATP_BIND_1"/>
    <property type="match status" value="1"/>
</dbReference>
<evidence type="ECO:0000256" key="5">
    <source>
        <dbReference type="ARBA" id="ARBA00006064"/>
    </source>
</evidence>
<dbReference type="Pfam" id="PF00270">
    <property type="entry name" value="DEAD"/>
    <property type="match status" value="1"/>
</dbReference>
<keyword evidence="26" id="KW-0693">Viral RNA replication</keyword>
<organismHost>
    <name type="scientific">Solanum betaceum</name>
    <name type="common">Tamarillo</name>
    <name type="synonym">Cyphomandra betacea</name>
    <dbReference type="NCBI Taxonomy" id="45843"/>
</organismHost>
<organism evidence="40">
    <name type="scientific">Potato virus A</name>
    <name type="common">PVA</name>
    <dbReference type="NCBI Taxonomy" id="12215"/>
    <lineage>
        <taxon>Viruses</taxon>
        <taxon>Riboviria</taxon>
        <taxon>Orthornavirae</taxon>
        <taxon>Pisuviricota</taxon>
        <taxon>Stelpaviricetes</taxon>
        <taxon>Patatavirales</taxon>
        <taxon>Potyviridae</taxon>
        <taxon>Potyvirus</taxon>
        <taxon>Potyvirus atuberosi</taxon>
    </lineage>
</organism>
<dbReference type="SUPFAM" id="SSF50494">
    <property type="entry name" value="Trypsin-like serine proteases"/>
    <property type="match status" value="1"/>
</dbReference>
<keyword evidence="10" id="KW-1139">Helical capsid protein</keyword>
<evidence type="ECO:0000256" key="21">
    <source>
        <dbReference type="ARBA" id="ARBA00022801"/>
    </source>
</evidence>
<dbReference type="GO" id="GO:0044161">
    <property type="term" value="C:host cell cytoplasmic vesicle"/>
    <property type="evidence" value="ECO:0007669"/>
    <property type="project" value="UniProtKB-SubCell"/>
</dbReference>
<proteinExistence type="inferred from homology"/>
<feature type="domain" description="Helicase C-terminal" evidence="36">
    <location>
        <begin position="1397"/>
        <end position="1556"/>
    </location>
</feature>
<evidence type="ECO:0000256" key="20">
    <source>
        <dbReference type="ARBA" id="ARBA00022741"/>
    </source>
</evidence>
<dbReference type="InterPro" id="IPR014001">
    <property type="entry name" value="Helicase_ATP-bd"/>
</dbReference>
<dbReference type="GO" id="GO:0005198">
    <property type="term" value="F:structural molecule activity"/>
    <property type="evidence" value="ECO:0007669"/>
    <property type="project" value="InterPro"/>
</dbReference>
<keyword evidence="13" id="KW-0167">Capsid protein</keyword>
<dbReference type="PANTHER" id="PTHR43519:SF1">
    <property type="entry name" value="ATP-DEPENDENT RNA HELICASE HRPB"/>
    <property type="match status" value="1"/>
</dbReference>
<dbReference type="InterPro" id="IPR043504">
    <property type="entry name" value="Peptidase_S1_PA_chymotrypsin"/>
</dbReference>
<dbReference type="InterPro" id="IPR043128">
    <property type="entry name" value="Rev_trsase/Diguanyl_cyclase"/>
</dbReference>
<keyword evidence="8" id="KW-0696">RNA-directed RNA polymerase</keyword>
<dbReference type="GO" id="GO:0006351">
    <property type="term" value="P:DNA-templated transcription"/>
    <property type="evidence" value="ECO:0007669"/>
    <property type="project" value="InterPro"/>
</dbReference>
<evidence type="ECO:0000259" key="34">
    <source>
        <dbReference type="PROSITE" id="PS50507"/>
    </source>
</evidence>
<evidence type="ECO:0000256" key="23">
    <source>
        <dbReference type="ARBA" id="ARBA00022807"/>
    </source>
</evidence>
<evidence type="ECO:0000256" key="1">
    <source>
        <dbReference type="ARBA" id="ARBA00000785"/>
    </source>
</evidence>
<evidence type="ECO:0000256" key="24">
    <source>
        <dbReference type="ARBA" id="ARBA00022840"/>
    </source>
</evidence>
<evidence type="ECO:0000256" key="25">
    <source>
        <dbReference type="ARBA" id="ARBA00022844"/>
    </source>
</evidence>
<evidence type="ECO:0000256" key="9">
    <source>
        <dbReference type="ARBA" id="ARBA00022488"/>
    </source>
</evidence>
<reference evidence="40" key="1">
    <citation type="submission" date="2014-08" db="EMBL/GenBank/DDBJ databases">
        <title>Characterization of three Potato virus A isolates and potential for cross protection.</title>
        <authorList>
            <person name="Edwards S."/>
            <person name="Pechinger K."/>
            <person name="Chooi K.M."/>
            <person name="Cohen D."/>
            <person name="Blouin A."/>
            <person name="Joblin R."/>
            <person name="Laird A."/>
            <person name="MacDiarmid R."/>
        </authorList>
    </citation>
    <scope>NUCLEOTIDE SEQUENCE</scope>
    <source>
        <strain evidence="40">LL6</strain>
    </source>
</reference>
<dbReference type="InterPro" id="IPR001650">
    <property type="entry name" value="Helicase_C-like"/>
</dbReference>
<protein>
    <recommendedName>
        <fullName evidence="6">Genome polyprotein</fullName>
    </recommendedName>
</protein>
<dbReference type="Pfam" id="PF00851">
    <property type="entry name" value="Peptidase_C6"/>
    <property type="match status" value="1"/>
</dbReference>
<dbReference type="InterPro" id="IPR039560">
    <property type="entry name" value="Potyvirid-P3"/>
</dbReference>
<evidence type="ECO:0000256" key="29">
    <source>
        <dbReference type="ARBA" id="ARBA00029422"/>
    </source>
</evidence>
<comment type="function">
    <text evidence="29">Has helicase activity. It may be involved in replication.</text>
</comment>
<keyword evidence="23" id="KW-0788">Thiol protease</keyword>
<dbReference type="InterPro" id="IPR027417">
    <property type="entry name" value="P-loop_NTPase"/>
</dbReference>
<evidence type="ECO:0000256" key="33">
    <source>
        <dbReference type="RuleBase" id="RU003351"/>
    </source>
</evidence>
<feature type="domain" description="RdRp catalytic" evidence="34">
    <location>
        <begin position="2516"/>
        <end position="2640"/>
    </location>
</feature>
<dbReference type="CDD" id="cd23175">
    <property type="entry name" value="ps-ssRNAv_Potyviridae_RdRp"/>
    <property type="match status" value="1"/>
</dbReference>
<dbReference type="EMBL" id="KM365069">
    <property type="protein sequence ID" value="AKI32473.1"/>
    <property type="molecule type" value="Genomic_RNA"/>
</dbReference>
<dbReference type="Pfam" id="PF01577">
    <property type="entry name" value="Peptidase_S30"/>
    <property type="match status" value="1"/>
</dbReference>
<dbReference type="InterPro" id="IPR002540">
    <property type="entry name" value="Pept_S30_P1_potyvir"/>
</dbReference>
<dbReference type="PROSITE" id="PS51744">
    <property type="entry name" value="HC_PRO_CPD"/>
    <property type="match status" value="1"/>
</dbReference>
<comment type="similarity">
    <text evidence="5 33">Belongs to the potyviridae genome polyprotein family.</text>
</comment>
<feature type="domain" description="Peptidase S30" evidence="39">
    <location>
        <begin position="154"/>
        <end position="298"/>
    </location>
</feature>
<keyword evidence="19" id="KW-0548">Nucleotidyltransferase</keyword>
<feature type="domain" description="Helicase ATP-binding" evidence="35">
    <location>
        <begin position="1226"/>
        <end position="1378"/>
    </location>
</feature>
<dbReference type="GO" id="GO:0003968">
    <property type="term" value="F:RNA-directed RNA polymerase activity"/>
    <property type="evidence" value="ECO:0007669"/>
    <property type="project" value="UniProtKB-KW"/>
</dbReference>
<evidence type="ECO:0000256" key="11">
    <source>
        <dbReference type="ARBA" id="ARBA00022520"/>
    </source>
</evidence>
<evidence type="ECO:0000256" key="30">
    <source>
        <dbReference type="ARBA" id="ARBA00034108"/>
    </source>
</evidence>
<dbReference type="GO" id="GO:0006508">
    <property type="term" value="P:proteolysis"/>
    <property type="evidence" value="ECO:0007669"/>
    <property type="project" value="UniProtKB-KW"/>
</dbReference>
<dbReference type="InterPro" id="IPR013648">
    <property type="entry name" value="PP_Potyviridae"/>
</dbReference>
<evidence type="ECO:0000256" key="19">
    <source>
        <dbReference type="ARBA" id="ARBA00022695"/>
    </source>
</evidence>
<dbReference type="Pfam" id="PF00271">
    <property type="entry name" value="Helicase_C"/>
    <property type="match status" value="1"/>
</dbReference>
<organismHost>
    <name type="scientific">Solanum nigrum</name>
    <name type="common">Black nightshade</name>
    <dbReference type="NCBI Taxonomy" id="4112"/>
</organismHost>
<dbReference type="Pfam" id="PF08440">
    <property type="entry name" value="Poty_PP"/>
    <property type="match status" value="1"/>
</dbReference>
<keyword evidence="9" id="KW-1036">Host cytoplasmic vesicle</keyword>
<evidence type="ECO:0000259" key="39">
    <source>
        <dbReference type="PROSITE" id="PS51871"/>
    </source>
</evidence>
<dbReference type="Gene3D" id="2.40.10.10">
    <property type="entry name" value="Trypsin-like serine proteases"/>
    <property type="match status" value="2"/>
</dbReference>
<dbReference type="InterPro" id="IPR007094">
    <property type="entry name" value="RNA-dir_pol_PSvirus"/>
</dbReference>
<evidence type="ECO:0000256" key="4">
    <source>
        <dbReference type="ARBA" id="ARBA00004328"/>
    </source>
</evidence>
<keyword evidence="20" id="KW-0547">Nucleotide-binding</keyword>
<evidence type="ECO:0000259" key="38">
    <source>
        <dbReference type="PROSITE" id="PS51744"/>
    </source>
</evidence>
<dbReference type="InterPro" id="IPR043502">
    <property type="entry name" value="DNA/RNA_pol_sf"/>
</dbReference>
<keyword evidence="17" id="KW-0645">Protease</keyword>
<comment type="catalytic activity">
    <reaction evidence="2">
        <text>Hydrolyzes a Gly-|-Gly bond at its own C-terminus, commonly in the sequence -Tyr-Xaa-Val-Gly-|-Gly, in the processing of the potyviral polyprotein.</text>
        <dbReference type="EC" id="3.4.22.45"/>
    </reaction>
</comment>
<dbReference type="Gene3D" id="3.30.70.270">
    <property type="match status" value="1"/>
</dbReference>
<dbReference type="GO" id="GO:0039694">
    <property type="term" value="P:viral RNA genome replication"/>
    <property type="evidence" value="ECO:0007669"/>
    <property type="project" value="InterPro"/>
</dbReference>
<evidence type="ECO:0000256" key="3">
    <source>
        <dbReference type="ARBA" id="ARBA00004147"/>
    </source>
</evidence>
<comment type="function">
    <text evidence="28">Involved in aphid transmission, cell-to-cell and systemis movement, encapsidation of the viral RNA and in the regulation of viral RNA amplification.</text>
</comment>
<evidence type="ECO:0000256" key="31">
    <source>
        <dbReference type="ARBA" id="ARBA00045403"/>
    </source>
</evidence>
<dbReference type="Pfam" id="PF00680">
    <property type="entry name" value="RdRP_1"/>
    <property type="match status" value="1"/>
</dbReference>
<evidence type="ECO:0000256" key="22">
    <source>
        <dbReference type="ARBA" id="ARBA00022806"/>
    </source>
</evidence>
<evidence type="ECO:0000256" key="7">
    <source>
        <dbReference type="ARBA" id="ARBA00022463"/>
    </source>
</evidence>
<dbReference type="InterPro" id="IPR011545">
    <property type="entry name" value="DEAD/DEAH_box_helicase_dom"/>
</dbReference>
<dbReference type="SUPFAM" id="SSF52540">
    <property type="entry name" value="P-loop containing nucleoside triphosphate hydrolases"/>
    <property type="match status" value="2"/>
</dbReference>
<dbReference type="InterPro" id="IPR001592">
    <property type="entry name" value="Poty_coat"/>
</dbReference>
<keyword evidence="25" id="KW-0946">Virion</keyword>
<evidence type="ECO:0000256" key="2">
    <source>
        <dbReference type="ARBA" id="ARBA00001848"/>
    </source>
</evidence>
<keyword evidence="12" id="KW-0597">Phosphoprotein</keyword>
<evidence type="ECO:0000256" key="8">
    <source>
        <dbReference type="ARBA" id="ARBA00022484"/>
    </source>
</evidence>
<comment type="catalytic activity">
    <reaction evidence="1">
        <text>Hydrolyzes glutaminyl bonds, and activity is further restricted by preferences for the amino acids in P6 - P1' that vary with the species of potyvirus, e.g. Glu-Xaa-Xaa-Tyr-Xaa-Gln-|-(Ser or Gly) for the enzyme from tobacco etch virus. The natural substrate is the viral polyprotein, but other proteins and oligopeptides containing the appropriate consensus sequence are also cleaved.</text>
        <dbReference type="EC" id="3.4.22.44"/>
    </reaction>
</comment>
<evidence type="ECO:0000256" key="27">
    <source>
        <dbReference type="ARBA" id="ARBA00023280"/>
    </source>
</evidence>
<dbReference type="Pfam" id="PF00863">
    <property type="entry name" value="Peptidase_C4"/>
    <property type="match status" value="1"/>
</dbReference>
<keyword evidence="18" id="KW-0808">Transferase</keyword>
<accession>A0A0N7BQH6</accession>
<dbReference type="Pfam" id="PF13608">
    <property type="entry name" value="Potyvirid-P3"/>
    <property type="match status" value="1"/>
</dbReference>
<evidence type="ECO:0000256" key="18">
    <source>
        <dbReference type="ARBA" id="ARBA00022679"/>
    </source>
</evidence>
<feature type="domain" description="Peptidase C6" evidence="38">
    <location>
        <begin position="633"/>
        <end position="755"/>
    </location>
</feature>
<dbReference type="InterPro" id="IPR009003">
    <property type="entry name" value="Peptidase_S1_PA"/>
</dbReference>
<evidence type="ECO:0000256" key="16">
    <source>
        <dbReference type="ARBA" id="ARBA00022632"/>
    </source>
</evidence>